<name>A0A8H5BVB1_9AGAR</name>
<evidence type="ECO:0000313" key="15">
    <source>
        <dbReference type="Proteomes" id="UP000541558"/>
    </source>
</evidence>
<evidence type="ECO:0000256" key="9">
    <source>
        <dbReference type="ARBA" id="ARBA00023212"/>
    </source>
</evidence>
<evidence type="ECO:0000256" key="10">
    <source>
        <dbReference type="ARBA" id="ARBA00023242"/>
    </source>
</evidence>
<evidence type="ECO:0000256" key="3">
    <source>
        <dbReference type="ARBA" id="ARBA00004629"/>
    </source>
</evidence>
<evidence type="ECO:0000256" key="8">
    <source>
        <dbReference type="ARBA" id="ARBA00022838"/>
    </source>
</evidence>
<comment type="caution">
    <text evidence="14">The sequence shown here is derived from an EMBL/GenBank/DDBJ whole genome shotgun (WGS) entry which is preliminary data.</text>
</comment>
<organism evidence="14 15">
    <name type="scientific">Ephemerocybe angulata</name>
    <dbReference type="NCBI Taxonomy" id="980116"/>
    <lineage>
        <taxon>Eukaryota</taxon>
        <taxon>Fungi</taxon>
        <taxon>Dikarya</taxon>
        <taxon>Basidiomycota</taxon>
        <taxon>Agaricomycotina</taxon>
        <taxon>Agaricomycetes</taxon>
        <taxon>Agaricomycetidae</taxon>
        <taxon>Agaricales</taxon>
        <taxon>Agaricineae</taxon>
        <taxon>Psathyrellaceae</taxon>
        <taxon>Ephemerocybe</taxon>
    </lineage>
</organism>
<evidence type="ECO:0000256" key="6">
    <source>
        <dbReference type="ARBA" id="ARBA00022454"/>
    </source>
</evidence>
<reference evidence="14 15" key="1">
    <citation type="journal article" date="2020" name="ISME J.">
        <title>Uncovering the hidden diversity of litter-decomposition mechanisms in mushroom-forming fungi.</title>
        <authorList>
            <person name="Floudas D."/>
            <person name="Bentzer J."/>
            <person name="Ahren D."/>
            <person name="Johansson T."/>
            <person name="Persson P."/>
            <person name="Tunlid A."/>
        </authorList>
    </citation>
    <scope>NUCLEOTIDE SEQUENCE [LARGE SCALE GENOMIC DNA]</scope>
    <source>
        <strain evidence="14 15">CBS 175.51</strain>
    </source>
</reference>
<evidence type="ECO:0000256" key="1">
    <source>
        <dbReference type="ARBA" id="ARBA00004123"/>
    </source>
</evidence>
<evidence type="ECO:0000256" key="2">
    <source>
        <dbReference type="ARBA" id="ARBA00004186"/>
    </source>
</evidence>
<keyword evidence="10" id="KW-0539">Nucleus</keyword>
<keyword evidence="15" id="KW-1185">Reference proteome</keyword>
<comment type="subcellular location">
    <subcellularLocation>
        <location evidence="3">Chromosome</location>
        <location evidence="3">Centromere</location>
        <location evidence="3">Kinetochore</location>
    </subcellularLocation>
    <subcellularLocation>
        <location evidence="2">Cytoplasm</location>
        <location evidence="2">Cytoskeleton</location>
        <location evidence="2">Spindle</location>
    </subcellularLocation>
    <subcellularLocation>
        <location evidence="1">Nucleus</location>
    </subcellularLocation>
</comment>
<keyword evidence="6" id="KW-0158">Chromosome</keyword>
<evidence type="ECO:0000256" key="7">
    <source>
        <dbReference type="ARBA" id="ARBA00022490"/>
    </source>
</evidence>
<feature type="coiled-coil region" evidence="13">
    <location>
        <begin position="173"/>
        <end position="200"/>
    </location>
</feature>
<keyword evidence="11" id="KW-0137">Centromere</keyword>
<protein>
    <recommendedName>
        <fullName evidence="5">DASH complex subunit SPC19</fullName>
    </recommendedName>
    <alternativeName>
        <fullName evidence="12">Outer kinetochore protein SPC19</fullName>
    </alternativeName>
</protein>
<gene>
    <name evidence="14" type="ORF">D9611_013838</name>
</gene>
<dbReference type="AlphaFoldDB" id="A0A8H5BVB1"/>
<keyword evidence="9" id="KW-0206">Cytoskeleton</keyword>
<evidence type="ECO:0000256" key="5">
    <source>
        <dbReference type="ARBA" id="ARBA00016329"/>
    </source>
</evidence>
<dbReference type="GO" id="GO:0042729">
    <property type="term" value="C:DASH complex"/>
    <property type="evidence" value="ECO:0007669"/>
    <property type="project" value="InterPro"/>
</dbReference>
<proteinExistence type="inferred from homology"/>
<keyword evidence="13" id="KW-0175">Coiled coil</keyword>
<sequence>MSRLSRIALKGRESVFAGGPEQYIGDTYASCPPSLEECVMAMEDCCEEAFEAQHLLRSGTKDLPRMTKVLENEKVFLLVTESTVRRYQRNLVDDIEPAVGELIAKAEQGLSALEKREASLQAKIFSPVFCFELSSGHLFYTHYVLCVAELDNPQRARAPTATTAVQKSDARRLNLMMKQRERLDEQVRALEEEIMELEVVNPLQSTETKIARGGTTPIPLPAPLSSNEVTGLATLRDIDEVLRFLTLEYLQPQWQAASWVGHAVKDQPMAGRPIHKPAVGEVAGTGWSRADQVFETGSQI</sequence>
<dbReference type="Proteomes" id="UP000541558">
    <property type="component" value="Unassembled WGS sequence"/>
</dbReference>
<evidence type="ECO:0000256" key="13">
    <source>
        <dbReference type="SAM" id="Coils"/>
    </source>
</evidence>
<dbReference type="EMBL" id="JAACJK010000123">
    <property type="protein sequence ID" value="KAF5329032.1"/>
    <property type="molecule type" value="Genomic_DNA"/>
</dbReference>
<accession>A0A8H5BVB1</accession>
<dbReference type="InterPro" id="IPR013251">
    <property type="entry name" value="DASH_Spc19"/>
</dbReference>
<keyword evidence="8" id="KW-0995">Kinetochore</keyword>
<evidence type="ECO:0000256" key="11">
    <source>
        <dbReference type="ARBA" id="ARBA00023328"/>
    </source>
</evidence>
<dbReference type="GO" id="GO:0008608">
    <property type="term" value="P:attachment of spindle microtubules to kinetochore"/>
    <property type="evidence" value="ECO:0007669"/>
    <property type="project" value="InterPro"/>
</dbReference>
<dbReference type="PANTHER" id="PTHR28262:SF1">
    <property type="entry name" value="DASH COMPLEX SUBUNIT SPC19"/>
    <property type="match status" value="1"/>
</dbReference>
<dbReference type="OrthoDB" id="3361333at2759"/>
<dbReference type="GO" id="GO:0005876">
    <property type="term" value="C:spindle microtubule"/>
    <property type="evidence" value="ECO:0007669"/>
    <property type="project" value="InterPro"/>
</dbReference>
<dbReference type="Pfam" id="PF08287">
    <property type="entry name" value="DASH_Spc19"/>
    <property type="match status" value="1"/>
</dbReference>
<dbReference type="PANTHER" id="PTHR28262">
    <property type="entry name" value="DASH COMPLEX SUBUNIT SPC19"/>
    <property type="match status" value="1"/>
</dbReference>
<evidence type="ECO:0000313" key="14">
    <source>
        <dbReference type="EMBL" id="KAF5329032.1"/>
    </source>
</evidence>
<keyword evidence="7" id="KW-0963">Cytoplasm</keyword>
<comment type="similarity">
    <text evidence="4">Belongs to the DASH complex SPC19 family.</text>
</comment>
<evidence type="ECO:0000256" key="4">
    <source>
        <dbReference type="ARBA" id="ARBA00008952"/>
    </source>
</evidence>
<evidence type="ECO:0000256" key="12">
    <source>
        <dbReference type="ARBA" id="ARBA00032583"/>
    </source>
</evidence>